<comment type="caution">
    <text evidence="1">The sequence shown here is derived from an EMBL/GenBank/DDBJ whole genome shotgun (WGS) entry which is preliminary data.</text>
</comment>
<sequence>MTSDTCCTSIPRASKSVVISTREEPERNSRMITSRSFWSMSPCCGGGQAVRSDNAWMYAQVQLPSRVSSSFLTKMVMGSRMNLVVTSMTSAGMVAERSTTCTSLGRKRNTS</sequence>
<gene>
    <name evidence="1" type="ORF">E2C01_022017</name>
</gene>
<name>A0A5B7E648_PORTR</name>
<dbReference type="Proteomes" id="UP000324222">
    <property type="component" value="Unassembled WGS sequence"/>
</dbReference>
<evidence type="ECO:0000313" key="1">
    <source>
        <dbReference type="EMBL" id="MPC28807.1"/>
    </source>
</evidence>
<reference evidence="1 2" key="1">
    <citation type="submission" date="2019-05" db="EMBL/GenBank/DDBJ databases">
        <title>Another draft genome of Portunus trituberculatus and its Hox gene families provides insights of decapod evolution.</title>
        <authorList>
            <person name="Jeong J.-H."/>
            <person name="Song I."/>
            <person name="Kim S."/>
            <person name="Choi T."/>
            <person name="Kim D."/>
            <person name="Ryu S."/>
            <person name="Kim W."/>
        </authorList>
    </citation>
    <scope>NUCLEOTIDE SEQUENCE [LARGE SCALE GENOMIC DNA]</scope>
    <source>
        <tissue evidence="1">Muscle</tissue>
    </source>
</reference>
<organism evidence="1 2">
    <name type="scientific">Portunus trituberculatus</name>
    <name type="common">Swimming crab</name>
    <name type="synonym">Neptunus trituberculatus</name>
    <dbReference type="NCBI Taxonomy" id="210409"/>
    <lineage>
        <taxon>Eukaryota</taxon>
        <taxon>Metazoa</taxon>
        <taxon>Ecdysozoa</taxon>
        <taxon>Arthropoda</taxon>
        <taxon>Crustacea</taxon>
        <taxon>Multicrustacea</taxon>
        <taxon>Malacostraca</taxon>
        <taxon>Eumalacostraca</taxon>
        <taxon>Eucarida</taxon>
        <taxon>Decapoda</taxon>
        <taxon>Pleocyemata</taxon>
        <taxon>Brachyura</taxon>
        <taxon>Eubrachyura</taxon>
        <taxon>Portunoidea</taxon>
        <taxon>Portunidae</taxon>
        <taxon>Portuninae</taxon>
        <taxon>Portunus</taxon>
    </lineage>
</organism>
<protein>
    <submittedName>
        <fullName evidence="1">Uncharacterized protein</fullName>
    </submittedName>
</protein>
<dbReference type="AlphaFoldDB" id="A0A5B7E648"/>
<evidence type="ECO:0000313" key="2">
    <source>
        <dbReference type="Proteomes" id="UP000324222"/>
    </source>
</evidence>
<keyword evidence="2" id="KW-1185">Reference proteome</keyword>
<proteinExistence type="predicted"/>
<accession>A0A5B7E648</accession>
<dbReference type="EMBL" id="VSRR010001969">
    <property type="protein sequence ID" value="MPC28807.1"/>
    <property type="molecule type" value="Genomic_DNA"/>
</dbReference>